<evidence type="ECO:0000256" key="1">
    <source>
        <dbReference type="ARBA" id="ARBA00022729"/>
    </source>
</evidence>
<dbReference type="InterPro" id="IPR027385">
    <property type="entry name" value="Beta-barrel_OMP"/>
</dbReference>
<sequence>MMLKTRTALLCAAATLAAGAAHAQGAAETTGPYISAGYNYLDFDEELGGDATVHGLTARGGWQFSRFFAVESDITFGIDNGGFDFDGDEDDLDFDDNNDGFFDDVISGPGDLGLDYMVGGYGRFILPVSDRFDISARAGYAFAEIDSTVQTLGGNELVFGGSDDGPAFGASAAYDFTENLSLRADYTHYEFGDANAESFGVNLELKFGG</sequence>
<dbReference type="SUPFAM" id="SSF56925">
    <property type="entry name" value="OMPA-like"/>
    <property type="match status" value="1"/>
</dbReference>
<dbReference type="Gene3D" id="2.40.160.20">
    <property type="match status" value="1"/>
</dbReference>
<reference evidence="4 5" key="1">
    <citation type="submission" date="2024-09" db="EMBL/GenBank/DDBJ databases">
        <authorList>
            <person name="Zhang Z.-H."/>
        </authorList>
    </citation>
    <scope>NUCLEOTIDE SEQUENCE [LARGE SCALE GENOMIC DNA]</scope>
    <source>
        <strain evidence="4 5">HHTR114</strain>
    </source>
</reference>
<feature type="chain" id="PRO_5046203445" evidence="2">
    <location>
        <begin position="24"/>
        <end position="209"/>
    </location>
</feature>
<keyword evidence="1 2" id="KW-0732">Signal</keyword>
<feature type="signal peptide" evidence="2">
    <location>
        <begin position="1"/>
        <end position="23"/>
    </location>
</feature>
<evidence type="ECO:0000313" key="4">
    <source>
        <dbReference type="EMBL" id="MFC6037139.1"/>
    </source>
</evidence>
<keyword evidence="5" id="KW-1185">Reference proteome</keyword>
<feature type="domain" description="Outer membrane protein beta-barrel" evidence="3">
    <location>
        <begin position="12"/>
        <end position="207"/>
    </location>
</feature>
<name>A0ABW1KZ24_9PROT</name>
<dbReference type="InterPro" id="IPR011250">
    <property type="entry name" value="OMP/PagP_B-barrel"/>
</dbReference>
<comment type="caution">
    <text evidence="4">The sequence shown here is derived from an EMBL/GenBank/DDBJ whole genome shotgun (WGS) entry which is preliminary data.</text>
</comment>
<dbReference type="RefSeq" id="WP_379881617.1">
    <property type="nucleotide sequence ID" value="NZ_JBHPON010000002.1"/>
</dbReference>
<dbReference type="Proteomes" id="UP001596116">
    <property type="component" value="Unassembled WGS sequence"/>
</dbReference>
<gene>
    <name evidence="4" type="ORF">ACFMB1_16405</name>
</gene>
<evidence type="ECO:0000259" key="3">
    <source>
        <dbReference type="Pfam" id="PF13505"/>
    </source>
</evidence>
<evidence type="ECO:0000256" key="2">
    <source>
        <dbReference type="SAM" id="SignalP"/>
    </source>
</evidence>
<proteinExistence type="predicted"/>
<protein>
    <submittedName>
        <fullName evidence="4">Outer membrane protein</fullName>
    </submittedName>
</protein>
<dbReference type="EMBL" id="JBHPON010000002">
    <property type="protein sequence ID" value="MFC6037139.1"/>
    <property type="molecule type" value="Genomic_DNA"/>
</dbReference>
<accession>A0ABW1KZ24</accession>
<organism evidence="4 5">
    <name type="scientific">Hyphococcus aureus</name>
    <dbReference type="NCBI Taxonomy" id="2666033"/>
    <lineage>
        <taxon>Bacteria</taxon>
        <taxon>Pseudomonadati</taxon>
        <taxon>Pseudomonadota</taxon>
        <taxon>Alphaproteobacteria</taxon>
        <taxon>Parvularculales</taxon>
        <taxon>Parvularculaceae</taxon>
        <taxon>Hyphococcus</taxon>
    </lineage>
</organism>
<dbReference type="Pfam" id="PF13505">
    <property type="entry name" value="OMP_b-brl"/>
    <property type="match status" value="1"/>
</dbReference>
<evidence type="ECO:0000313" key="5">
    <source>
        <dbReference type="Proteomes" id="UP001596116"/>
    </source>
</evidence>